<evidence type="ECO:0000259" key="1">
    <source>
        <dbReference type="Pfam" id="PF05678"/>
    </source>
</evidence>
<evidence type="ECO:0000313" key="3">
    <source>
        <dbReference type="RefSeq" id="XP_010494532.1"/>
    </source>
</evidence>
<dbReference type="GeneID" id="104771660"/>
<proteinExistence type="predicted"/>
<name>A0ABM0Y2P2_CAMSA</name>
<dbReference type="RefSeq" id="XP_010494532.1">
    <property type="nucleotide sequence ID" value="XM_010496230.2"/>
</dbReference>
<dbReference type="Pfam" id="PF05678">
    <property type="entry name" value="VQ"/>
    <property type="match status" value="1"/>
</dbReference>
<sequence length="215" mass="24110">MNNNFRPNQCLLHYDPSIKTGEAQMYNMAITESESSQIILCSNASKHNRSRSYNKSSKRNMHTTLLNANPSNFRDIVQRFTGRSSGIDVSVGRKGPVTLDFRSPASVSTEVIFPSSGDVQNQDYAIDMQVVARESHGTCEWEGKQTAASCEMGQLSDDSEGYGGCDDNYAHDDDDDLMREYLENSSFDGLITMDCDEFYLDAVMVEEFLMKDLDI</sequence>
<gene>
    <name evidence="3" type="primary">LOC104771660</name>
</gene>
<dbReference type="Proteomes" id="UP000694864">
    <property type="component" value="Chromosome 20"/>
</dbReference>
<accession>A0ABM0Y2P2</accession>
<reference evidence="2" key="1">
    <citation type="journal article" date="2014" name="Nat. Commun.">
        <title>The emerging biofuel crop Camelina sativa retains a highly undifferentiated hexaploid genome structure.</title>
        <authorList>
            <person name="Kagale S."/>
            <person name="Koh C."/>
            <person name="Nixon J."/>
            <person name="Bollina V."/>
            <person name="Clarke W.E."/>
            <person name="Tuteja R."/>
            <person name="Spillane C."/>
            <person name="Robinson S.J."/>
            <person name="Links M.G."/>
            <person name="Clarke C."/>
            <person name="Higgins E.E."/>
            <person name="Huebert T."/>
            <person name="Sharpe A.G."/>
            <person name="Parkin I.A."/>
        </authorList>
    </citation>
    <scope>NUCLEOTIDE SEQUENCE [LARGE SCALE GENOMIC DNA]</scope>
    <source>
        <strain evidence="2">cv. DH55</strain>
    </source>
</reference>
<organism evidence="2 3">
    <name type="scientific">Camelina sativa</name>
    <name type="common">False flax</name>
    <name type="synonym">Myagrum sativum</name>
    <dbReference type="NCBI Taxonomy" id="90675"/>
    <lineage>
        <taxon>Eukaryota</taxon>
        <taxon>Viridiplantae</taxon>
        <taxon>Streptophyta</taxon>
        <taxon>Embryophyta</taxon>
        <taxon>Tracheophyta</taxon>
        <taxon>Spermatophyta</taxon>
        <taxon>Magnoliopsida</taxon>
        <taxon>eudicotyledons</taxon>
        <taxon>Gunneridae</taxon>
        <taxon>Pentapetalae</taxon>
        <taxon>rosids</taxon>
        <taxon>malvids</taxon>
        <taxon>Brassicales</taxon>
        <taxon>Brassicaceae</taxon>
        <taxon>Camelineae</taxon>
        <taxon>Camelina</taxon>
    </lineage>
</organism>
<evidence type="ECO:0000313" key="2">
    <source>
        <dbReference type="Proteomes" id="UP000694864"/>
    </source>
</evidence>
<protein>
    <submittedName>
        <fullName evidence="3">Uncharacterized protein LOC104771660</fullName>
    </submittedName>
</protein>
<keyword evidence="2" id="KW-1185">Reference proteome</keyword>
<reference evidence="3" key="2">
    <citation type="submission" date="2025-08" db="UniProtKB">
        <authorList>
            <consortium name="RefSeq"/>
        </authorList>
    </citation>
    <scope>IDENTIFICATION</scope>
    <source>
        <tissue evidence="3">Leaf</tissue>
    </source>
</reference>
<dbReference type="InterPro" id="IPR008889">
    <property type="entry name" value="VQ"/>
</dbReference>
<feature type="domain" description="VQ" evidence="1">
    <location>
        <begin position="61"/>
        <end position="85"/>
    </location>
</feature>